<dbReference type="InterPro" id="IPR029063">
    <property type="entry name" value="SAM-dependent_MTases_sf"/>
</dbReference>
<dbReference type="PANTHER" id="PTHR43397">
    <property type="entry name" value="ERGOTHIONEINE BIOSYNTHESIS PROTEIN 1"/>
    <property type="match status" value="1"/>
</dbReference>
<dbReference type="InterPro" id="IPR019257">
    <property type="entry name" value="MeTrfase_dom"/>
</dbReference>
<evidence type="ECO:0000259" key="3">
    <source>
        <dbReference type="Pfam" id="PF10017"/>
    </source>
</evidence>
<accession>A0ABU1VCC0</accession>
<name>A0ABU1VCC0_9BURK</name>
<dbReference type="PIRSF" id="PIRSF018005">
    <property type="entry name" value="UCP018005"/>
    <property type="match status" value="1"/>
</dbReference>
<protein>
    <submittedName>
        <fullName evidence="4">Dimethylhistidine N-methyltransferase</fullName>
    </submittedName>
</protein>
<dbReference type="PANTHER" id="PTHR43397:SF1">
    <property type="entry name" value="ERGOTHIONEINE BIOSYNTHESIS PROTEIN 1"/>
    <property type="match status" value="1"/>
</dbReference>
<proteinExistence type="predicted"/>
<comment type="caution">
    <text evidence="4">The sequence shown here is derived from an EMBL/GenBank/DDBJ whole genome shotgun (WGS) entry which is preliminary data.</text>
</comment>
<sequence>MRYIDQAPQFVQLHQPRPGASHPELVAGLMQTPAGISPKFFYDALGSRLFDAITELPEYYPTRTEAAVFAQHGAGMARHVPEGAVLLDLGAGSCAKAARLFPVLRPSAYVPVDISVDYLRDTLAALQQRHPDLPMLGLGMDFSTLFALGADANAWLAGRALSQQPRVVFYPGSSIGNFLPDQALALLCQAHAVCEAGGAGGGLLIGVDRVKPRDVLERAYDDELGVTAAFNRNLLRHVNRLLNADFAPAAWQHVALFNADESRIEMHLQAMGTQTVRWPGGERTFADGERLHTENSYKWQPQDFAMLLREAGFGAPKHWTDANGWFSVFWAPV</sequence>
<dbReference type="Pfam" id="PF10017">
    <property type="entry name" value="Methyltransf_33"/>
    <property type="match status" value="1"/>
</dbReference>
<dbReference type="NCBIfam" id="TIGR03438">
    <property type="entry name" value="egtD_ergothio"/>
    <property type="match status" value="1"/>
</dbReference>
<dbReference type="SUPFAM" id="SSF53335">
    <property type="entry name" value="S-adenosyl-L-methionine-dependent methyltransferases"/>
    <property type="match status" value="1"/>
</dbReference>
<keyword evidence="2" id="KW-0808">Transferase</keyword>
<organism evidence="4 5">
    <name type="scientific">Hydrogenophaga laconesensis</name>
    <dbReference type="NCBI Taxonomy" id="1805971"/>
    <lineage>
        <taxon>Bacteria</taxon>
        <taxon>Pseudomonadati</taxon>
        <taxon>Pseudomonadota</taxon>
        <taxon>Betaproteobacteria</taxon>
        <taxon>Burkholderiales</taxon>
        <taxon>Comamonadaceae</taxon>
        <taxon>Hydrogenophaga</taxon>
    </lineage>
</organism>
<evidence type="ECO:0000256" key="2">
    <source>
        <dbReference type="ARBA" id="ARBA00022679"/>
    </source>
</evidence>
<feature type="domain" description="Histidine-specific methyltransferase SAM-dependent" evidence="3">
    <location>
        <begin position="24"/>
        <end position="331"/>
    </location>
</feature>
<reference evidence="4 5" key="1">
    <citation type="submission" date="2023-07" db="EMBL/GenBank/DDBJ databases">
        <title>Sorghum-associated microbial communities from plants grown in Nebraska, USA.</title>
        <authorList>
            <person name="Schachtman D."/>
        </authorList>
    </citation>
    <scope>NUCLEOTIDE SEQUENCE [LARGE SCALE GENOMIC DNA]</scope>
    <source>
        <strain evidence="4 5">BE240</strain>
    </source>
</reference>
<evidence type="ECO:0000256" key="1">
    <source>
        <dbReference type="ARBA" id="ARBA00022603"/>
    </source>
</evidence>
<dbReference type="EMBL" id="JAVDWE010000007">
    <property type="protein sequence ID" value="MDR7095121.1"/>
    <property type="molecule type" value="Genomic_DNA"/>
</dbReference>
<gene>
    <name evidence="4" type="ORF">J2X09_002865</name>
</gene>
<dbReference type="Gene3D" id="3.40.50.150">
    <property type="entry name" value="Vaccinia Virus protein VP39"/>
    <property type="match status" value="1"/>
</dbReference>
<dbReference type="RefSeq" id="WP_204733981.1">
    <property type="nucleotide sequence ID" value="NZ_JAVDWE010000007.1"/>
</dbReference>
<dbReference type="Proteomes" id="UP001265550">
    <property type="component" value="Unassembled WGS sequence"/>
</dbReference>
<evidence type="ECO:0000313" key="5">
    <source>
        <dbReference type="Proteomes" id="UP001265550"/>
    </source>
</evidence>
<dbReference type="InterPro" id="IPR035094">
    <property type="entry name" value="EgtD"/>
</dbReference>
<dbReference type="InterPro" id="IPR017804">
    <property type="entry name" value="MeTrfase_EgtD-like"/>
</dbReference>
<dbReference type="InterPro" id="IPR051128">
    <property type="entry name" value="EgtD_Methyltrsf_superfamily"/>
</dbReference>
<evidence type="ECO:0000313" key="4">
    <source>
        <dbReference type="EMBL" id="MDR7095121.1"/>
    </source>
</evidence>
<keyword evidence="1" id="KW-0489">Methyltransferase</keyword>
<keyword evidence="5" id="KW-1185">Reference proteome</keyword>